<sequence>MQKNIKNLNFIVDFFEKDAILYIEFFICSINNIFITVIILKSKEACMDYLKRALELNEETLANRRHIHQNAEAGLCLPNTKEFVRKKLSSYGIEASDCGEGLVATIGNKGKVILLRADMDALPMDEESGEEFSSKTSCAHTCGHDLHTAMLLTASKLLKENEANLKGTVKLMFQPGEEIFEGGKNMLENGILENPKVDVAMGFHVAAGQFPVDMIMYNKDSTMMASVDVFKILVHGKGAHGAYPHLGIDPINIAVNIFNALQELIAKETDPTHSCILTIGKIQAGTAPNIIPETALLEGTIRTNNADAREKLVRRLKEVSEGMAKVFDGSAEVKMVAGVAPLVCDKALTEEIVSYIRGIGIENLAEYPGVTSSASEDFASVAERVPSTFIYVSAGFLDDRGKYAVHNPKVRFNEEVCPRGAAYFAHCATKWLENHTEQ</sequence>
<keyword evidence="2" id="KW-0464">Manganese</keyword>
<dbReference type="InterPro" id="IPR017439">
    <property type="entry name" value="Amidohydrolase"/>
</dbReference>
<feature type="binding site" evidence="2">
    <location>
        <position position="406"/>
    </location>
    <ligand>
        <name>Mn(2+)</name>
        <dbReference type="ChEBI" id="CHEBI:29035"/>
        <label>2</label>
    </ligand>
</feature>
<dbReference type="SUPFAM" id="SSF55031">
    <property type="entry name" value="Bacterial exopeptidase dimerisation domain"/>
    <property type="match status" value="1"/>
</dbReference>
<protein>
    <submittedName>
        <fullName evidence="5">Amidohydrolase</fullName>
    </submittedName>
</protein>
<gene>
    <name evidence="5" type="ORF">GCWU0000282_001183</name>
</gene>
<dbReference type="GO" id="GO:0050118">
    <property type="term" value="F:N-acetyldiaminopimelate deacetylase activity"/>
    <property type="evidence" value="ECO:0007669"/>
    <property type="project" value="UniProtKB-ARBA"/>
</dbReference>
<comment type="caution">
    <text evidence="5">The sequence shown here is derived from an EMBL/GenBank/DDBJ whole genome shotgun (WGS) entry which is preliminary data.</text>
</comment>
<dbReference type="PANTHER" id="PTHR11014:SF63">
    <property type="entry name" value="METALLOPEPTIDASE, PUTATIVE (AFU_ORTHOLOGUE AFUA_6G09600)-RELATED"/>
    <property type="match status" value="1"/>
</dbReference>
<dbReference type="Pfam" id="PF07687">
    <property type="entry name" value="M20_dimer"/>
    <property type="match status" value="1"/>
</dbReference>
<evidence type="ECO:0000256" key="1">
    <source>
        <dbReference type="ARBA" id="ARBA00022801"/>
    </source>
</evidence>
<feature type="binding site" evidence="2">
    <location>
        <position position="204"/>
    </location>
    <ligand>
        <name>Mn(2+)</name>
        <dbReference type="ChEBI" id="CHEBI:29035"/>
        <label>2</label>
    </ligand>
</feature>
<dbReference type="HOGENOM" id="CLU_023257_0_1_9"/>
<dbReference type="SUPFAM" id="SSF53187">
    <property type="entry name" value="Zn-dependent exopeptidases"/>
    <property type="match status" value="1"/>
</dbReference>
<reference evidence="5 6" key="1">
    <citation type="submission" date="2013-06" db="EMBL/GenBank/DDBJ databases">
        <authorList>
            <person name="Weinstock G."/>
            <person name="Sodergren E."/>
            <person name="Clifton S."/>
            <person name="Fulton L."/>
            <person name="Fulton B."/>
            <person name="Courtney L."/>
            <person name="Fronick C."/>
            <person name="Harrison M."/>
            <person name="Strong C."/>
            <person name="Farmer C."/>
            <person name="Delahaunty K."/>
            <person name="Markovic C."/>
            <person name="Hall O."/>
            <person name="Minx P."/>
            <person name="Tomlinson C."/>
            <person name="Mitreva M."/>
            <person name="Nelson J."/>
            <person name="Hou S."/>
            <person name="Wollam A."/>
            <person name="Pepin K.H."/>
            <person name="Johnson M."/>
            <person name="Bhonagiri V."/>
            <person name="Nash W.E."/>
            <person name="Warren W."/>
            <person name="Chinwalla A."/>
            <person name="Mardis E.R."/>
            <person name="Wilson R.K."/>
        </authorList>
    </citation>
    <scope>NUCLEOTIDE SEQUENCE [LARGE SCALE GENOMIC DNA]</scope>
    <source>
        <strain evidence="5 6">ATCC 51271</strain>
    </source>
</reference>
<feature type="domain" description="Peptidase M20 dimerisation" evidence="4">
    <location>
        <begin position="230"/>
        <end position="321"/>
    </location>
</feature>
<evidence type="ECO:0000313" key="5">
    <source>
        <dbReference type="EMBL" id="ESL03472.1"/>
    </source>
</evidence>
<evidence type="ECO:0000256" key="3">
    <source>
        <dbReference type="SAM" id="Phobius"/>
    </source>
</evidence>
<dbReference type="eggNOG" id="COG1473">
    <property type="taxonomic scope" value="Bacteria"/>
</dbReference>
<evidence type="ECO:0000313" key="6">
    <source>
        <dbReference type="Proteomes" id="UP000018227"/>
    </source>
</evidence>
<dbReference type="Gene3D" id="3.30.70.360">
    <property type="match status" value="1"/>
</dbReference>
<feature type="binding site" evidence="2">
    <location>
        <position position="142"/>
    </location>
    <ligand>
        <name>Mn(2+)</name>
        <dbReference type="ChEBI" id="CHEBI:29035"/>
        <label>2</label>
    </ligand>
</feature>
<dbReference type="PIRSF" id="PIRSF005962">
    <property type="entry name" value="Pept_M20D_amidohydro"/>
    <property type="match status" value="1"/>
</dbReference>
<keyword evidence="3" id="KW-0812">Transmembrane</keyword>
<keyword evidence="2" id="KW-0479">Metal-binding</keyword>
<dbReference type="GO" id="GO:0046872">
    <property type="term" value="F:metal ion binding"/>
    <property type="evidence" value="ECO:0007669"/>
    <property type="project" value="UniProtKB-KW"/>
</dbReference>
<dbReference type="CDD" id="cd03886">
    <property type="entry name" value="M20_Acy1"/>
    <property type="match status" value="1"/>
</dbReference>
<dbReference type="GO" id="GO:0019877">
    <property type="term" value="P:diaminopimelate biosynthetic process"/>
    <property type="evidence" value="ECO:0007669"/>
    <property type="project" value="UniProtKB-ARBA"/>
</dbReference>
<keyword evidence="6" id="KW-1185">Reference proteome</keyword>
<proteinExistence type="predicted"/>
<dbReference type="Proteomes" id="UP000018227">
    <property type="component" value="Unassembled WGS sequence"/>
</dbReference>
<organism evidence="5 6">
    <name type="scientific">Catonella morbi ATCC 51271</name>
    <dbReference type="NCBI Taxonomy" id="592026"/>
    <lineage>
        <taxon>Bacteria</taxon>
        <taxon>Bacillati</taxon>
        <taxon>Bacillota</taxon>
        <taxon>Clostridia</taxon>
        <taxon>Lachnospirales</taxon>
        <taxon>Lachnospiraceae</taxon>
        <taxon>Catonella</taxon>
    </lineage>
</organism>
<dbReference type="EMBL" id="ACIL03000009">
    <property type="protein sequence ID" value="ESL03472.1"/>
    <property type="molecule type" value="Genomic_DNA"/>
</dbReference>
<dbReference type="InterPro" id="IPR002933">
    <property type="entry name" value="Peptidase_M20"/>
</dbReference>
<evidence type="ECO:0000256" key="2">
    <source>
        <dbReference type="PIRSR" id="PIRSR005962-1"/>
    </source>
</evidence>
<dbReference type="NCBIfam" id="TIGR01891">
    <property type="entry name" value="amidohydrolases"/>
    <property type="match status" value="1"/>
</dbReference>
<dbReference type="Pfam" id="PF01546">
    <property type="entry name" value="Peptidase_M20"/>
    <property type="match status" value="1"/>
</dbReference>
<keyword evidence="1 5" id="KW-0378">Hydrolase</keyword>
<dbReference type="InterPro" id="IPR011650">
    <property type="entry name" value="Peptidase_M20_dimer"/>
</dbReference>
<accession>V2Y5V1</accession>
<evidence type="ECO:0000259" key="4">
    <source>
        <dbReference type="Pfam" id="PF07687"/>
    </source>
</evidence>
<dbReference type="PANTHER" id="PTHR11014">
    <property type="entry name" value="PEPTIDASE M20 FAMILY MEMBER"/>
    <property type="match status" value="1"/>
</dbReference>
<feature type="transmembrane region" description="Helical" evidence="3">
    <location>
        <begin position="20"/>
        <end position="40"/>
    </location>
</feature>
<feature type="binding site" evidence="2">
    <location>
        <position position="144"/>
    </location>
    <ligand>
        <name>Mn(2+)</name>
        <dbReference type="ChEBI" id="CHEBI:29035"/>
        <label>2</label>
    </ligand>
</feature>
<comment type="cofactor">
    <cofactor evidence="2">
        <name>Mn(2+)</name>
        <dbReference type="ChEBI" id="CHEBI:29035"/>
    </cofactor>
    <text evidence="2">The Mn(2+) ion enhances activity.</text>
</comment>
<dbReference type="Gene3D" id="3.40.630.10">
    <property type="entry name" value="Zn peptidases"/>
    <property type="match status" value="1"/>
</dbReference>
<keyword evidence="3" id="KW-0472">Membrane</keyword>
<name>V2Y5V1_9FIRM</name>
<keyword evidence="3" id="KW-1133">Transmembrane helix</keyword>
<dbReference type="FunFam" id="3.30.70.360:FF:000001">
    <property type="entry name" value="N-acetyldiaminopimelate deacetylase"/>
    <property type="match status" value="1"/>
</dbReference>
<feature type="binding site" evidence="2">
    <location>
        <position position="178"/>
    </location>
    <ligand>
        <name>Mn(2+)</name>
        <dbReference type="ChEBI" id="CHEBI:29035"/>
        <label>2</label>
    </ligand>
</feature>
<dbReference type="STRING" id="592026.GCWU0000282_001183"/>
<dbReference type="InterPro" id="IPR036264">
    <property type="entry name" value="Bact_exopeptidase_dim_dom"/>
</dbReference>
<dbReference type="AlphaFoldDB" id="V2Y5V1"/>